<dbReference type="EC" id="2.1.1.72" evidence="2"/>
<comment type="similarity">
    <text evidence="1">Belongs to the N(4)/N(6)-methyltransferase family.</text>
</comment>
<dbReference type="GO" id="GO:0006304">
    <property type="term" value="P:DNA modification"/>
    <property type="evidence" value="ECO:0007669"/>
    <property type="project" value="InterPro"/>
</dbReference>
<protein>
    <recommendedName>
        <fullName evidence="2">site-specific DNA-methyltransferase (adenine-specific)</fullName>
        <ecNumber evidence="2">2.1.1.72</ecNumber>
    </recommendedName>
</protein>
<evidence type="ECO:0000256" key="5">
    <source>
        <dbReference type="ARBA" id="ARBA00022691"/>
    </source>
</evidence>
<dbReference type="GO" id="GO:0009007">
    <property type="term" value="F:site-specific DNA-methyltransferase (adenine-specific) activity"/>
    <property type="evidence" value="ECO:0007669"/>
    <property type="project" value="UniProtKB-EC"/>
</dbReference>
<dbReference type="InterPro" id="IPR054520">
    <property type="entry name" value="M_Eco57I_C"/>
</dbReference>
<dbReference type="Pfam" id="PF22837">
    <property type="entry name" value="M_Eco57I_C"/>
    <property type="match status" value="1"/>
</dbReference>
<proteinExistence type="inferred from homology"/>
<dbReference type="InterPro" id="IPR011639">
    <property type="entry name" value="MethylTrfase_TaqI-like_dom"/>
</dbReference>
<dbReference type="PROSITE" id="PS00092">
    <property type="entry name" value="N6_MTASE"/>
    <property type="match status" value="1"/>
</dbReference>
<comment type="catalytic activity">
    <reaction evidence="6">
        <text>a 2'-deoxyadenosine in DNA + S-adenosyl-L-methionine = an N(6)-methyl-2'-deoxyadenosine in DNA + S-adenosyl-L-homocysteine + H(+)</text>
        <dbReference type="Rhea" id="RHEA:15197"/>
        <dbReference type="Rhea" id="RHEA-COMP:12418"/>
        <dbReference type="Rhea" id="RHEA-COMP:12419"/>
        <dbReference type="ChEBI" id="CHEBI:15378"/>
        <dbReference type="ChEBI" id="CHEBI:57856"/>
        <dbReference type="ChEBI" id="CHEBI:59789"/>
        <dbReference type="ChEBI" id="CHEBI:90615"/>
        <dbReference type="ChEBI" id="CHEBI:90616"/>
        <dbReference type="EC" id="2.1.1.72"/>
    </reaction>
</comment>
<keyword evidence="3 9" id="KW-0489">Methyltransferase</keyword>
<evidence type="ECO:0000259" key="8">
    <source>
        <dbReference type="Pfam" id="PF22837"/>
    </source>
</evidence>
<dbReference type="EMBL" id="CP053069">
    <property type="protein sequence ID" value="QJR10113.1"/>
    <property type="molecule type" value="Genomic_DNA"/>
</dbReference>
<evidence type="ECO:0000313" key="10">
    <source>
        <dbReference type="Proteomes" id="UP000501534"/>
    </source>
</evidence>
<feature type="domain" description="Type II methyltransferase M.TaqI-like" evidence="7">
    <location>
        <begin position="54"/>
        <end position="151"/>
    </location>
</feature>
<dbReference type="REBASE" id="395759">
    <property type="entry name" value="M.Nba1253ORF1166P"/>
</dbReference>
<dbReference type="GO" id="GO:0032259">
    <property type="term" value="P:methylation"/>
    <property type="evidence" value="ECO:0007669"/>
    <property type="project" value="UniProtKB-KW"/>
</dbReference>
<dbReference type="Pfam" id="PF07669">
    <property type="entry name" value="Eco57I"/>
    <property type="match status" value="1"/>
</dbReference>
<evidence type="ECO:0000256" key="4">
    <source>
        <dbReference type="ARBA" id="ARBA00022679"/>
    </source>
</evidence>
<dbReference type="GO" id="GO:0003676">
    <property type="term" value="F:nucleic acid binding"/>
    <property type="evidence" value="ECO:0007669"/>
    <property type="project" value="InterPro"/>
</dbReference>
<name>A0A6M4GUU6_9PROT</name>
<organism evidence="9 10">
    <name type="scientific">Usitatibacter rugosus</name>
    <dbReference type="NCBI Taxonomy" id="2732067"/>
    <lineage>
        <taxon>Bacteria</taxon>
        <taxon>Pseudomonadati</taxon>
        <taxon>Pseudomonadota</taxon>
        <taxon>Betaproteobacteria</taxon>
        <taxon>Nitrosomonadales</taxon>
        <taxon>Usitatibacteraceae</taxon>
        <taxon>Usitatibacter</taxon>
    </lineage>
</organism>
<accession>A0A6M4GUU6</accession>
<dbReference type="SUPFAM" id="SSF53335">
    <property type="entry name" value="S-adenosyl-L-methionine-dependent methyltransferases"/>
    <property type="match status" value="1"/>
</dbReference>
<dbReference type="PANTHER" id="PTHR33841">
    <property type="entry name" value="DNA METHYLTRANSFERASE YEEA-RELATED"/>
    <property type="match status" value="1"/>
</dbReference>
<evidence type="ECO:0000256" key="2">
    <source>
        <dbReference type="ARBA" id="ARBA00011900"/>
    </source>
</evidence>
<dbReference type="InterPro" id="IPR029063">
    <property type="entry name" value="SAM-dependent_MTases_sf"/>
</dbReference>
<keyword evidence="5" id="KW-0949">S-adenosyl-L-methionine</keyword>
<evidence type="ECO:0000259" key="7">
    <source>
        <dbReference type="Pfam" id="PF07669"/>
    </source>
</evidence>
<dbReference type="InterPro" id="IPR050953">
    <property type="entry name" value="N4_N6_ade-DNA_methylase"/>
</dbReference>
<dbReference type="Proteomes" id="UP000501534">
    <property type="component" value="Chromosome"/>
</dbReference>
<dbReference type="Gene3D" id="3.40.50.150">
    <property type="entry name" value="Vaccinia Virus protein VP39"/>
    <property type="match status" value="1"/>
</dbReference>
<evidence type="ECO:0000256" key="1">
    <source>
        <dbReference type="ARBA" id="ARBA00006594"/>
    </source>
</evidence>
<sequence>MSAAAIRLRELGAAAPVVSGVDIHAESVRVAAELLRQHGAVPNLYVGDFFAQAPEPKFGAVIGNPPYVRYQQFSGEARTAALEAALRQGVRLTGLASSWAAFTVHAAAFLAPGGRLGLVLPAELLSVNYAAEIRRFLLKRFRSVRLVLFEQLIFPGVLEDVVLLLAEGEGGADRFEVFQARNADDLASIANKAWTGYLPKGNEKWTQALISGASLEAYEKVTLSNDFEVMLDWGETYLGAVTGNNDYFTLTRARAQSLKLPPSELVRISPPGSQHHRGLVFTEAGWEALARAGKACYLFAPKDELSAGARRLVASGEKTKVDDAYKCRMRSPWFKVPLVKRPDLIFTYMNHDRPRLLTNAANVHVLNSLYGVSLAAKRREIGRELLPIAMLNSASLLGAEIVGRSYGGGMLKHEPKEVDKLPMPSLALLKAAKKRLTLLAPQVAAYLRQADIAPAVEIIDRVLFTDILGYKADEVAALRAAREHLMQRRYSRAKG</sequence>
<evidence type="ECO:0000313" key="9">
    <source>
        <dbReference type="EMBL" id="QJR10113.1"/>
    </source>
</evidence>
<evidence type="ECO:0000256" key="6">
    <source>
        <dbReference type="ARBA" id="ARBA00047942"/>
    </source>
</evidence>
<evidence type="ECO:0000256" key="3">
    <source>
        <dbReference type="ARBA" id="ARBA00022603"/>
    </source>
</evidence>
<dbReference type="AlphaFoldDB" id="A0A6M4GUU6"/>
<gene>
    <name evidence="9" type="ORF">DSM104443_01166</name>
</gene>
<dbReference type="PANTHER" id="PTHR33841:SF5">
    <property type="entry name" value="DNA METHYLASE (MODIFICATION METHYLASE) (METHYLTRANSFERASE)-RELATED"/>
    <property type="match status" value="1"/>
</dbReference>
<keyword evidence="10" id="KW-1185">Reference proteome</keyword>
<dbReference type="InterPro" id="IPR002052">
    <property type="entry name" value="DNA_methylase_N6_adenine_CS"/>
</dbReference>
<dbReference type="PRINTS" id="PR00507">
    <property type="entry name" value="N12N6MTFRASE"/>
</dbReference>
<dbReference type="KEGG" id="uru:DSM104443_01166"/>
<reference evidence="9 10" key="1">
    <citation type="submission" date="2020-04" db="EMBL/GenBank/DDBJ databases">
        <title>Usitatibacter rugosus gen. nov., sp. nov. and Usitatibacter palustris sp. nov., novel members of Usitatibacteraceae fam. nov. within the order Nitrosomonadales isolated from soil.</title>
        <authorList>
            <person name="Huber K.J."/>
            <person name="Neumann-Schaal M."/>
            <person name="Geppert A."/>
            <person name="Luckner M."/>
            <person name="Wanner G."/>
            <person name="Overmann J."/>
        </authorList>
    </citation>
    <scope>NUCLEOTIDE SEQUENCE [LARGE SCALE GENOMIC DNA]</scope>
    <source>
        <strain evidence="9 10">0125_3</strain>
    </source>
</reference>
<keyword evidence="4 9" id="KW-0808">Transferase</keyword>
<feature type="domain" description="Type II methyltransferase M.Eco57I C-terminal" evidence="8">
    <location>
        <begin position="202"/>
        <end position="463"/>
    </location>
</feature>